<gene>
    <name evidence="1" type="ORF">EJP82_11335</name>
</gene>
<proteinExistence type="predicted"/>
<name>A0A3S1EIN6_9BACL</name>
<sequence length="139" mass="14889">MADPYKTLAVSIRDQIAGYTQTALSGLTTELGTITTTGLKLDHFKHEIQDYLVADFPVTLHLPEFHLLGTTTSPIDVEGNPAGASSTSQRMRFDFEAKELEGARADLAAGLLLGDRVVVLNLNGGNDVIVMCKVVSKDG</sequence>
<dbReference type="EMBL" id="RZNY01000008">
    <property type="protein sequence ID" value="RUT46439.1"/>
    <property type="molecule type" value="Genomic_DNA"/>
</dbReference>
<reference evidence="1 2" key="1">
    <citation type="submission" date="2018-12" db="EMBL/GenBank/DDBJ databases">
        <authorList>
            <person name="Sun L."/>
            <person name="Chen Z."/>
        </authorList>
    </citation>
    <scope>NUCLEOTIDE SEQUENCE [LARGE SCALE GENOMIC DNA]</scope>
    <source>
        <strain evidence="1 2">DSM 15890</strain>
    </source>
</reference>
<keyword evidence="2" id="KW-1185">Reference proteome</keyword>
<dbReference type="RefSeq" id="WP_127192172.1">
    <property type="nucleotide sequence ID" value="NZ_RZNY01000008.1"/>
</dbReference>
<dbReference type="Proteomes" id="UP000279446">
    <property type="component" value="Unassembled WGS sequence"/>
</dbReference>
<evidence type="ECO:0008006" key="3">
    <source>
        <dbReference type="Google" id="ProtNLM"/>
    </source>
</evidence>
<dbReference type="AlphaFoldDB" id="A0A3S1EIN6"/>
<accession>A0A3S1EIN6</accession>
<evidence type="ECO:0000313" key="2">
    <source>
        <dbReference type="Proteomes" id="UP000279446"/>
    </source>
</evidence>
<organism evidence="1 2">
    <name type="scientific">Paenibacillus anaericanus</name>
    <dbReference type="NCBI Taxonomy" id="170367"/>
    <lineage>
        <taxon>Bacteria</taxon>
        <taxon>Bacillati</taxon>
        <taxon>Bacillota</taxon>
        <taxon>Bacilli</taxon>
        <taxon>Bacillales</taxon>
        <taxon>Paenibacillaceae</taxon>
        <taxon>Paenibacillus</taxon>
    </lineage>
</organism>
<comment type="caution">
    <text evidence="1">The sequence shown here is derived from an EMBL/GenBank/DDBJ whole genome shotgun (WGS) entry which is preliminary data.</text>
</comment>
<dbReference type="OrthoDB" id="2678554at2"/>
<protein>
    <recommendedName>
        <fullName evidence="3">DUF2577 domain-containing protein</fullName>
    </recommendedName>
</protein>
<evidence type="ECO:0000313" key="1">
    <source>
        <dbReference type="EMBL" id="RUT46439.1"/>
    </source>
</evidence>